<dbReference type="Proteomes" id="UP001341840">
    <property type="component" value="Unassembled WGS sequence"/>
</dbReference>
<sequence>MADNNQHFKTRATTATKGLFEVAPSESTVLAKSLVDIAAMLKEIKEGQQEAPKILTQQPNTSQQMPVRHCGICSCNSHYTGECSQLQEDNTVAASHNFYEAPPPQNKQYQTQPQGWRDNQQTRWNSSQQQQPAQYRQKYTYNQPQNSQSQRYQTWQTYPTNFPINTF</sequence>
<evidence type="ECO:0000313" key="2">
    <source>
        <dbReference type="EMBL" id="MED6221828.1"/>
    </source>
</evidence>
<reference evidence="2 3" key="1">
    <citation type="journal article" date="2023" name="Plants (Basel)">
        <title>Bridging the Gap: Combining Genomics and Transcriptomics Approaches to Understand Stylosanthes scabra, an Orphan Legume from the Brazilian Caatinga.</title>
        <authorList>
            <person name="Ferreira-Neto J.R.C."/>
            <person name="da Silva M.D."/>
            <person name="Binneck E."/>
            <person name="de Melo N.F."/>
            <person name="da Silva R.H."/>
            <person name="de Melo A.L.T.M."/>
            <person name="Pandolfi V."/>
            <person name="Bustamante F.O."/>
            <person name="Brasileiro-Vidal A.C."/>
            <person name="Benko-Iseppon A.M."/>
        </authorList>
    </citation>
    <scope>NUCLEOTIDE SEQUENCE [LARGE SCALE GENOMIC DNA]</scope>
    <source>
        <tissue evidence="2">Leaves</tissue>
    </source>
</reference>
<feature type="compositionally biased region" description="Polar residues" evidence="1">
    <location>
        <begin position="139"/>
        <end position="152"/>
    </location>
</feature>
<accession>A0ABU6ZIN1</accession>
<feature type="compositionally biased region" description="Low complexity" evidence="1">
    <location>
        <begin position="119"/>
        <end position="137"/>
    </location>
</feature>
<gene>
    <name evidence="2" type="ORF">PIB30_058392</name>
</gene>
<organism evidence="2 3">
    <name type="scientific">Stylosanthes scabra</name>
    <dbReference type="NCBI Taxonomy" id="79078"/>
    <lineage>
        <taxon>Eukaryota</taxon>
        <taxon>Viridiplantae</taxon>
        <taxon>Streptophyta</taxon>
        <taxon>Embryophyta</taxon>
        <taxon>Tracheophyta</taxon>
        <taxon>Spermatophyta</taxon>
        <taxon>Magnoliopsida</taxon>
        <taxon>eudicotyledons</taxon>
        <taxon>Gunneridae</taxon>
        <taxon>Pentapetalae</taxon>
        <taxon>rosids</taxon>
        <taxon>fabids</taxon>
        <taxon>Fabales</taxon>
        <taxon>Fabaceae</taxon>
        <taxon>Papilionoideae</taxon>
        <taxon>50 kb inversion clade</taxon>
        <taxon>dalbergioids sensu lato</taxon>
        <taxon>Dalbergieae</taxon>
        <taxon>Pterocarpus clade</taxon>
        <taxon>Stylosanthes</taxon>
    </lineage>
</organism>
<name>A0ABU6ZIN1_9FABA</name>
<feature type="compositionally biased region" description="Polar residues" evidence="1">
    <location>
        <begin position="106"/>
        <end position="118"/>
    </location>
</feature>
<feature type="region of interest" description="Disordered" evidence="1">
    <location>
        <begin position="97"/>
        <end position="152"/>
    </location>
</feature>
<evidence type="ECO:0000256" key="1">
    <source>
        <dbReference type="SAM" id="MobiDB-lite"/>
    </source>
</evidence>
<proteinExistence type="predicted"/>
<keyword evidence="3" id="KW-1185">Reference proteome</keyword>
<comment type="caution">
    <text evidence="2">The sequence shown here is derived from an EMBL/GenBank/DDBJ whole genome shotgun (WGS) entry which is preliminary data.</text>
</comment>
<evidence type="ECO:0000313" key="3">
    <source>
        <dbReference type="Proteomes" id="UP001341840"/>
    </source>
</evidence>
<dbReference type="EMBL" id="JASCZI010272350">
    <property type="protein sequence ID" value="MED6221828.1"/>
    <property type="molecule type" value="Genomic_DNA"/>
</dbReference>
<protein>
    <submittedName>
        <fullName evidence="2">Uncharacterized protein</fullName>
    </submittedName>
</protein>